<accession>A0A843VTV8</accession>
<comment type="caution">
    <text evidence="1">The sequence shown here is derived from an EMBL/GenBank/DDBJ whole genome shotgun (WGS) entry which is preliminary data.</text>
</comment>
<proteinExistence type="predicted"/>
<keyword evidence="2" id="KW-1185">Reference proteome</keyword>
<sequence length="13" mass="1523">MVSTQWLKAKAEM</sequence>
<organism evidence="1 2">
    <name type="scientific">Colocasia esculenta</name>
    <name type="common">Wild taro</name>
    <name type="synonym">Arum esculentum</name>
    <dbReference type="NCBI Taxonomy" id="4460"/>
    <lineage>
        <taxon>Eukaryota</taxon>
        <taxon>Viridiplantae</taxon>
        <taxon>Streptophyta</taxon>
        <taxon>Embryophyta</taxon>
        <taxon>Tracheophyta</taxon>
        <taxon>Spermatophyta</taxon>
        <taxon>Magnoliopsida</taxon>
        <taxon>Liliopsida</taxon>
        <taxon>Araceae</taxon>
        <taxon>Aroideae</taxon>
        <taxon>Colocasieae</taxon>
        <taxon>Colocasia</taxon>
    </lineage>
</organism>
<reference evidence="1" key="1">
    <citation type="submission" date="2017-07" db="EMBL/GenBank/DDBJ databases">
        <title>Taro Niue Genome Assembly and Annotation.</title>
        <authorList>
            <person name="Atibalentja N."/>
            <person name="Keating K."/>
            <person name="Fields C.J."/>
        </authorList>
    </citation>
    <scope>NUCLEOTIDE SEQUENCE</scope>
    <source>
        <strain evidence="1">Niue_2</strain>
        <tissue evidence="1">Leaf</tissue>
    </source>
</reference>
<name>A0A843VTV8_COLES</name>
<dbReference type="EMBL" id="NMUH01002468">
    <property type="protein sequence ID" value="MQM00169.1"/>
    <property type="molecule type" value="Genomic_DNA"/>
</dbReference>
<protein>
    <submittedName>
        <fullName evidence="1">Uncharacterized protein</fullName>
    </submittedName>
</protein>
<evidence type="ECO:0000313" key="2">
    <source>
        <dbReference type="Proteomes" id="UP000652761"/>
    </source>
</evidence>
<dbReference type="Proteomes" id="UP000652761">
    <property type="component" value="Unassembled WGS sequence"/>
</dbReference>
<evidence type="ECO:0000313" key="1">
    <source>
        <dbReference type="EMBL" id="MQM00169.1"/>
    </source>
</evidence>
<gene>
    <name evidence="1" type="ORF">Taro_032900</name>
</gene>